<proteinExistence type="predicted"/>
<dbReference type="EMBL" id="HBEL01019749">
    <property type="protein sequence ID" value="CAD8413166.1"/>
    <property type="molecule type" value="Transcribed_RNA"/>
</dbReference>
<feature type="domain" description="Origin recognition complex subunit 2 winged-helix" evidence="1">
    <location>
        <begin position="113"/>
        <end position="158"/>
    </location>
</feature>
<protein>
    <recommendedName>
        <fullName evidence="1">Origin recognition complex subunit 2 winged-helix domain-containing protein</fullName>
    </recommendedName>
</protein>
<organism evidence="2">
    <name type="scientific">Proboscia inermis</name>
    <dbReference type="NCBI Taxonomy" id="420281"/>
    <lineage>
        <taxon>Eukaryota</taxon>
        <taxon>Sar</taxon>
        <taxon>Stramenopiles</taxon>
        <taxon>Ochrophyta</taxon>
        <taxon>Bacillariophyta</taxon>
        <taxon>Coscinodiscophyceae</taxon>
        <taxon>Rhizosoleniophycidae</taxon>
        <taxon>Rhizosoleniales</taxon>
        <taxon>Rhizosoleniaceae</taxon>
        <taxon>Proboscia</taxon>
    </lineage>
</organism>
<evidence type="ECO:0000313" key="2">
    <source>
        <dbReference type="EMBL" id="CAD8413166.1"/>
    </source>
</evidence>
<name>A0A7S0GF41_9STRA</name>
<sequence>MPFGFVRESITLIPGVVGYRRRIQLFVDVTYEPCPMEIRNGMQLDESLCKQTKQTHDHNQTNTNAVKSSNLAVIDFLESLAPRHAEVLDSLARMQMGLAMNTTDTPQTPSSSNGGHAVDYGVFKEHCAARMISSSEKHLREMLKELIDHGLVESVRPTHETRQTPHTSRRYGITEVRVPKLCRFLIQYQLQLILEYASER</sequence>
<accession>A0A7S0GF41</accession>
<dbReference type="InterPro" id="IPR056773">
    <property type="entry name" value="WHD_ORC2"/>
</dbReference>
<dbReference type="Pfam" id="PF24882">
    <property type="entry name" value="WHD_ORC2"/>
    <property type="match status" value="1"/>
</dbReference>
<evidence type="ECO:0000259" key="1">
    <source>
        <dbReference type="Pfam" id="PF24882"/>
    </source>
</evidence>
<dbReference type="AlphaFoldDB" id="A0A7S0GF41"/>
<reference evidence="2" key="1">
    <citation type="submission" date="2021-01" db="EMBL/GenBank/DDBJ databases">
        <authorList>
            <person name="Corre E."/>
            <person name="Pelletier E."/>
            <person name="Niang G."/>
            <person name="Scheremetjew M."/>
            <person name="Finn R."/>
            <person name="Kale V."/>
            <person name="Holt S."/>
            <person name="Cochrane G."/>
            <person name="Meng A."/>
            <person name="Brown T."/>
            <person name="Cohen L."/>
        </authorList>
    </citation>
    <scope>NUCLEOTIDE SEQUENCE</scope>
    <source>
        <strain evidence="2">CCAP1064/1</strain>
    </source>
</reference>
<gene>
    <name evidence="2" type="ORF">PINE0816_LOCUS9296</name>
</gene>